<dbReference type="InterPro" id="IPR036890">
    <property type="entry name" value="HATPase_C_sf"/>
</dbReference>
<keyword evidence="8" id="KW-0067">ATP-binding</keyword>
<dbReference type="InterPro" id="IPR011006">
    <property type="entry name" value="CheY-like_superfamily"/>
</dbReference>
<dbReference type="Gene3D" id="3.40.50.2300">
    <property type="match status" value="1"/>
</dbReference>
<evidence type="ECO:0000256" key="8">
    <source>
        <dbReference type="ARBA" id="ARBA00022840"/>
    </source>
</evidence>
<evidence type="ECO:0000256" key="6">
    <source>
        <dbReference type="ARBA" id="ARBA00022741"/>
    </source>
</evidence>
<feature type="transmembrane region" description="Helical" evidence="11">
    <location>
        <begin position="268"/>
        <end position="286"/>
    </location>
</feature>
<dbReference type="Gene3D" id="3.30.565.10">
    <property type="entry name" value="Histidine kinase-like ATPase, C-terminal domain"/>
    <property type="match status" value="2"/>
</dbReference>
<dbReference type="SUPFAM" id="SSF49785">
    <property type="entry name" value="Galactose-binding domain-like"/>
    <property type="match status" value="1"/>
</dbReference>
<dbReference type="CDD" id="cd16922">
    <property type="entry name" value="HATPase_EvgS-ArcB-TorS-like"/>
    <property type="match status" value="1"/>
</dbReference>
<dbReference type="eggNOG" id="COG2972">
    <property type="taxonomic scope" value="Bacteria"/>
</dbReference>
<dbReference type="EMBL" id="ASQA01000009">
    <property type="protein sequence ID" value="ETT87440.1"/>
    <property type="molecule type" value="Genomic_DNA"/>
</dbReference>
<dbReference type="InterPro" id="IPR005467">
    <property type="entry name" value="His_kinase_dom"/>
</dbReference>
<keyword evidence="7 14" id="KW-0418">Kinase</keyword>
<feature type="domain" description="Histidine kinase" evidence="12">
    <location>
        <begin position="437"/>
        <end position="652"/>
    </location>
</feature>
<evidence type="ECO:0000256" key="10">
    <source>
        <dbReference type="PROSITE-ProRule" id="PRU00169"/>
    </source>
</evidence>
<keyword evidence="11" id="KW-0472">Membrane</keyword>
<evidence type="ECO:0000256" key="11">
    <source>
        <dbReference type="SAM" id="Phobius"/>
    </source>
</evidence>
<evidence type="ECO:0000256" key="3">
    <source>
        <dbReference type="ARBA" id="ARBA00012438"/>
    </source>
</evidence>
<dbReference type="InterPro" id="IPR010559">
    <property type="entry name" value="Sig_transdc_His_kin_internal"/>
</dbReference>
<dbReference type="InterPro" id="IPR036097">
    <property type="entry name" value="HisK_dim/P_sf"/>
</dbReference>
<keyword evidence="4 10" id="KW-0597">Phosphoprotein</keyword>
<dbReference type="SMART" id="SM00387">
    <property type="entry name" value="HATPase_c"/>
    <property type="match status" value="2"/>
</dbReference>
<dbReference type="Proteomes" id="UP000019062">
    <property type="component" value="Unassembled WGS sequence"/>
</dbReference>
<dbReference type="PATRIC" id="fig|1227360.4.peg.967"/>
<dbReference type="InterPro" id="IPR004358">
    <property type="entry name" value="Sig_transdc_His_kin-like_C"/>
</dbReference>
<dbReference type="CDD" id="cd00082">
    <property type="entry name" value="HisKA"/>
    <property type="match status" value="1"/>
</dbReference>
<dbReference type="RefSeq" id="WP_038180575.1">
    <property type="nucleotide sequence ID" value="NZ_ASQA01000009.1"/>
</dbReference>
<dbReference type="GO" id="GO:0000155">
    <property type="term" value="F:phosphorelay sensor kinase activity"/>
    <property type="evidence" value="ECO:0007669"/>
    <property type="project" value="InterPro"/>
</dbReference>
<evidence type="ECO:0000256" key="4">
    <source>
        <dbReference type="ARBA" id="ARBA00022553"/>
    </source>
</evidence>
<evidence type="ECO:0000259" key="12">
    <source>
        <dbReference type="PROSITE" id="PS50109"/>
    </source>
</evidence>
<gene>
    <name evidence="14" type="ORF">C176_04788</name>
</gene>
<dbReference type="PRINTS" id="PR00344">
    <property type="entry name" value="BCTRLSENSOR"/>
</dbReference>
<keyword evidence="9" id="KW-0902">Two-component regulatory system</keyword>
<evidence type="ECO:0000256" key="7">
    <source>
        <dbReference type="ARBA" id="ARBA00022777"/>
    </source>
</evidence>
<dbReference type="SUPFAM" id="SSF52172">
    <property type="entry name" value="CheY-like"/>
    <property type="match status" value="1"/>
</dbReference>
<dbReference type="InterPro" id="IPR003594">
    <property type="entry name" value="HATPase_dom"/>
</dbReference>
<dbReference type="SUPFAM" id="SSF55874">
    <property type="entry name" value="ATPase domain of HSP90 chaperone/DNA topoisomerase II/histidine kinase"/>
    <property type="match status" value="2"/>
</dbReference>
<dbReference type="AlphaFoldDB" id="W4F3U1"/>
<dbReference type="InterPro" id="IPR001789">
    <property type="entry name" value="Sig_transdc_resp-reg_receiver"/>
</dbReference>
<dbReference type="Gene3D" id="1.10.287.130">
    <property type="match status" value="1"/>
</dbReference>
<feature type="transmembrane region" description="Helical" evidence="11">
    <location>
        <begin position="298"/>
        <end position="319"/>
    </location>
</feature>
<dbReference type="Gene3D" id="2.60.120.260">
    <property type="entry name" value="Galactose-binding domain-like"/>
    <property type="match status" value="1"/>
</dbReference>
<dbReference type="PROSITE" id="PS50109">
    <property type="entry name" value="HIS_KIN"/>
    <property type="match status" value="1"/>
</dbReference>
<feature type="domain" description="Response regulatory" evidence="13">
    <location>
        <begin position="699"/>
        <end position="815"/>
    </location>
</feature>
<comment type="caution">
    <text evidence="14">The sequence shown here is derived from an EMBL/GenBank/DDBJ whole genome shotgun (WGS) entry which is preliminary data.</text>
</comment>
<comment type="catalytic activity">
    <reaction evidence="1">
        <text>ATP + protein L-histidine = ADP + protein N-phospho-L-histidine.</text>
        <dbReference type="EC" id="2.7.13.3"/>
    </reaction>
</comment>
<dbReference type="CDD" id="cd17546">
    <property type="entry name" value="REC_hyHK_CKI1_RcsC-like"/>
    <property type="match status" value="1"/>
</dbReference>
<dbReference type="SMART" id="SM00388">
    <property type="entry name" value="HisKA"/>
    <property type="match status" value="1"/>
</dbReference>
<sequence length="1030" mass="116962">MKRKLFIAICIGIFLFTIISSFNYFNIFQPNGPDAKNGVLDLSNWDFERDGNINLNGEWQFYAGDLITPDNNPHTYDEYTQNLTTINVPGNWNNQYTEQYGTYRLLIKLPNNEKYGFKMDTIRSSSRLFINGVEAGAKGDPSKNMKIHQFSNEKYVAYGTGEGLEIEVVIQVANLNYHVAGIISPIKFGTSKDIEISKTMDVMLETALFAGYFLLFIMYLVTYLQRKRILYELYFSLFCLFQGFYITTLNEQLFFIKMSNLSLLDRSYFQFTFFHLAILFFLLFIYEFFKQYTNKKVVIFLCSLLIVEVFIEGIPNPILLLVTPPIMVEKIVMVFILGLSYGYIVYILLKAALIKKAEGSEYILMIVTSFACYGTLIALNFLFEIKVKYEPVFLFLTMVIGLSSLIGFRHQRAFIEVDRLSKELLRFDEFKDDFLVKSSHELRTPLHGIINLSKSLMEGNKGALKKEQQEVAVLIHTVGKRLAKLVEDLLYAGKIKRGEVNISPTPVNVHIVEEIIAEVFYLIPTSNKLKLVNMFPSNLPLIYVDEYKLKQIFFNLIYNAIKYTKYGEITLSAKVQNGEMFISITDTGIGIEEDHINQIFDSLYQVKGIESEGLGLGLSITKQLVEVSGGRIWVTSEIGKGSCFTFTIPLANESQLKAVEKPAYFPTEKNSMLLAIKDKEASKAFLDVPVKIEGKKGYTILVVDDDHDNLKILVNSIRSLDYTVIAVESGVDALEIMGNESVDLMLLDLMMPNMSGFEVCKIVREEHGLLELPIVILTAAGQLSDLIISLQGGANDFLQKPINLEELKVRIESLLSMKESSREAVKNELDFLSAQITPHFLYNTFNTIIGLSYKDEEKTREALQYLSTYFRAKLDFNGQDCLIPLENEIELVKAYLSIEKMRFGNRLNIEYEIDETIEALIPSMTIQPLVENAVQHGIAKKSNGGTVKVTIEKTTVGVKIVIEDDGVGIPIQKQYELMNERSTRLGFLNPYRKLKLIEKSSFLLESKESEGTKITIIVPGGENDESSINR</sequence>
<keyword evidence="15" id="KW-1185">Reference proteome</keyword>
<keyword evidence="11" id="KW-1133">Transmembrane helix</keyword>
<feature type="transmembrane region" description="Helical" evidence="11">
    <location>
        <begin position="331"/>
        <end position="349"/>
    </location>
</feature>
<protein>
    <recommendedName>
        <fullName evidence="3">histidine kinase</fullName>
        <ecNumber evidence="3">2.7.13.3</ecNumber>
    </recommendedName>
</protein>
<dbReference type="eggNOG" id="COG2205">
    <property type="taxonomic scope" value="Bacteria"/>
</dbReference>
<feature type="transmembrane region" description="Helical" evidence="11">
    <location>
        <begin position="229"/>
        <end position="248"/>
    </location>
</feature>
<evidence type="ECO:0000256" key="5">
    <source>
        <dbReference type="ARBA" id="ARBA00022679"/>
    </source>
</evidence>
<dbReference type="SMART" id="SM00448">
    <property type="entry name" value="REC"/>
    <property type="match status" value="1"/>
</dbReference>
<dbReference type="PANTHER" id="PTHR43547">
    <property type="entry name" value="TWO-COMPONENT HISTIDINE KINASE"/>
    <property type="match status" value="1"/>
</dbReference>
<comment type="subcellular location">
    <subcellularLocation>
        <location evidence="2">Cell membrane</location>
        <topology evidence="2">Multi-pass membrane protein</topology>
    </subcellularLocation>
</comment>
<dbReference type="InterPro" id="IPR008979">
    <property type="entry name" value="Galactose-bd-like_sf"/>
</dbReference>
<dbReference type="GO" id="GO:0005524">
    <property type="term" value="F:ATP binding"/>
    <property type="evidence" value="ECO:0007669"/>
    <property type="project" value="UniProtKB-KW"/>
</dbReference>
<feature type="transmembrane region" description="Helical" evidence="11">
    <location>
        <begin position="202"/>
        <end position="222"/>
    </location>
</feature>
<dbReference type="FunFam" id="3.30.565.10:FF:000006">
    <property type="entry name" value="Sensor histidine kinase WalK"/>
    <property type="match status" value="1"/>
</dbReference>
<dbReference type="PANTHER" id="PTHR43547:SF2">
    <property type="entry name" value="HYBRID SIGNAL TRANSDUCTION HISTIDINE KINASE C"/>
    <property type="match status" value="1"/>
</dbReference>
<dbReference type="GO" id="GO:0005886">
    <property type="term" value="C:plasma membrane"/>
    <property type="evidence" value="ECO:0007669"/>
    <property type="project" value="UniProtKB-SubCell"/>
</dbReference>
<keyword evidence="5" id="KW-0808">Transferase</keyword>
<reference evidence="14 15" key="1">
    <citation type="journal article" date="2014" name="BMC Genomics">
        <title>Genomic comparison of sporeforming bacilli isolated from milk.</title>
        <authorList>
            <person name="Moreno Switt A.I."/>
            <person name="Andrus A.D."/>
            <person name="Ranieri M.L."/>
            <person name="Orsi R.H."/>
            <person name="Ivy R."/>
            <person name="den Bakker H.C."/>
            <person name="Martin N.H."/>
            <person name="Wiedmann M."/>
            <person name="Boor K.J."/>
        </authorList>
    </citation>
    <scope>NUCLEOTIDE SEQUENCE [LARGE SCALE GENOMIC DNA]</scope>
    <source>
        <strain evidence="14 15">FSL R5-213</strain>
    </source>
</reference>
<dbReference type="Pfam" id="PF00512">
    <property type="entry name" value="HisKA"/>
    <property type="match status" value="1"/>
</dbReference>
<feature type="transmembrane region" description="Helical" evidence="11">
    <location>
        <begin position="361"/>
        <end position="383"/>
    </location>
</feature>
<dbReference type="PROSITE" id="PS50110">
    <property type="entry name" value="RESPONSE_REGULATORY"/>
    <property type="match status" value="1"/>
</dbReference>
<evidence type="ECO:0000259" key="13">
    <source>
        <dbReference type="PROSITE" id="PS50110"/>
    </source>
</evidence>
<evidence type="ECO:0000313" key="14">
    <source>
        <dbReference type="EMBL" id="ETT87440.1"/>
    </source>
</evidence>
<name>W4F3U1_9BACL</name>
<accession>W4F3U1</accession>
<keyword evidence="11" id="KW-0812">Transmembrane</keyword>
<keyword evidence="6" id="KW-0547">Nucleotide-binding</keyword>
<dbReference type="Pfam" id="PF02518">
    <property type="entry name" value="HATPase_c"/>
    <property type="match status" value="2"/>
</dbReference>
<dbReference type="Pfam" id="PF06580">
    <property type="entry name" value="His_kinase"/>
    <property type="match status" value="1"/>
</dbReference>
<dbReference type="EC" id="2.7.13.3" evidence="3"/>
<feature type="modified residue" description="4-aspartylphosphate" evidence="10">
    <location>
        <position position="748"/>
    </location>
</feature>
<evidence type="ECO:0000256" key="1">
    <source>
        <dbReference type="ARBA" id="ARBA00000085"/>
    </source>
</evidence>
<evidence type="ECO:0000256" key="9">
    <source>
        <dbReference type="ARBA" id="ARBA00023012"/>
    </source>
</evidence>
<dbReference type="Pfam" id="PF00072">
    <property type="entry name" value="Response_reg"/>
    <property type="match status" value="1"/>
</dbReference>
<evidence type="ECO:0000256" key="2">
    <source>
        <dbReference type="ARBA" id="ARBA00004651"/>
    </source>
</evidence>
<dbReference type="InterPro" id="IPR003661">
    <property type="entry name" value="HisK_dim/P_dom"/>
</dbReference>
<proteinExistence type="predicted"/>
<dbReference type="SUPFAM" id="SSF47384">
    <property type="entry name" value="Homodimeric domain of signal transducing histidine kinase"/>
    <property type="match status" value="1"/>
</dbReference>
<organism evidence="14 15">
    <name type="scientific">Viridibacillus arenosi FSL R5-213</name>
    <dbReference type="NCBI Taxonomy" id="1227360"/>
    <lineage>
        <taxon>Bacteria</taxon>
        <taxon>Bacillati</taxon>
        <taxon>Bacillota</taxon>
        <taxon>Bacilli</taxon>
        <taxon>Bacillales</taxon>
        <taxon>Caryophanaceae</taxon>
        <taxon>Viridibacillus</taxon>
    </lineage>
</organism>
<evidence type="ECO:0000313" key="15">
    <source>
        <dbReference type="Proteomes" id="UP000019062"/>
    </source>
</evidence>